<reference evidence="1 2" key="1">
    <citation type="submission" date="2016-10" db="EMBL/GenBank/DDBJ databases">
        <authorList>
            <person name="de Groot N.N."/>
        </authorList>
    </citation>
    <scope>NUCLEOTIDE SEQUENCE [LARGE SCALE GENOMIC DNA]</scope>
    <source>
        <strain evidence="1 2">DSM 44637</strain>
    </source>
</reference>
<dbReference type="Proteomes" id="UP000199137">
    <property type="component" value="Unassembled WGS sequence"/>
</dbReference>
<proteinExistence type="predicted"/>
<protein>
    <submittedName>
        <fullName evidence="1">Uncharacterized protein</fullName>
    </submittedName>
</protein>
<gene>
    <name evidence="1" type="ORF">SAMN05421854_102489</name>
</gene>
<sequence>MCQANLEAHGRKWQCDRHGAKKYNGMFCGRCASMMKRCFVISRERFGLPDEERHSALCKSGAGSCDLRIREEAAR</sequence>
<organism evidence="1 2">
    <name type="scientific">Amycolatopsis rubida</name>
    <dbReference type="NCBI Taxonomy" id="112413"/>
    <lineage>
        <taxon>Bacteria</taxon>
        <taxon>Bacillati</taxon>
        <taxon>Actinomycetota</taxon>
        <taxon>Actinomycetes</taxon>
        <taxon>Pseudonocardiales</taxon>
        <taxon>Pseudonocardiaceae</taxon>
        <taxon>Amycolatopsis</taxon>
    </lineage>
</organism>
<dbReference type="STRING" id="112413.SAMN05421854_102489"/>
<accession>A0A1I5IJ96</accession>
<dbReference type="EMBL" id="FOWC01000002">
    <property type="protein sequence ID" value="SFO60300.1"/>
    <property type="molecule type" value="Genomic_DNA"/>
</dbReference>
<evidence type="ECO:0000313" key="1">
    <source>
        <dbReference type="EMBL" id="SFO60300.1"/>
    </source>
</evidence>
<dbReference type="AlphaFoldDB" id="A0A1I5IJ96"/>
<evidence type="ECO:0000313" key="2">
    <source>
        <dbReference type="Proteomes" id="UP000199137"/>
    </source>
</evidence>
<name>A0A1I5IJ96_9PSEU</name>